<accession>A0A7Y4KMH3</accession>
<dbReference type="RefSeq" id="WP_171436889.1">
    <property type="nucleotide sequence ID" value="NZ_JABFJV010000170.1"/>
</dbReference>
<organism evidence="1 2">
    <name type="scientific">Corallococcus exercitus</name>
    <dbReference type="NCBI Taxonomy" id="2316736"/>
    <lineage>
        <taxon>Bacteria</taxon>
        <taxon>Pseudomonadati</taxon>
        <taxon>Myxococcota</taxon>
        <taxon>Myxococcia</taxon>
        <taxon>Myxococcales</taxon>
        <taxon>Cystobacterineae</taxon>
        <taxon>Myxococcaceae</taxon>
        <taxon>Corallococcus</taxon>
    </lineage>
</organism>
<name>A0A7Y4KMH3_9BACT</name>
<dbReference type="Proteomes" id="UP000563426">
    <property type="component" value="Unassembled WGS sequence"/>
</dbReference>
<comment type="caution">
    <text evidence="1">The sequence shown here is derived from an EMBL/GenBank/DDBJ whole genome shotgun (WGS) entry which is preliminary data.</text>
</comment>
<sequence length="128" mass="13825">MQTVLNEQKLQQAIGTALHELAEHARKGLPDTGTFPPLSTRFACGALIQGMGDVELRLAPVSGDAGKQERFLEVRVSTPDGGSHSSTWVFYGKSPALREMLKNEALLKAKLRAALVAEAESLLRNELA</sequence>
<reference evidence="1 2" key="1">
    <citation type="submission" date="2020-05" db="EMBL/GenBank/DDBJ databases">
        <authorList>
            <person name="Whitworth D."/>
        </authorList>
    </citation>
    <scope>NUCLEOTIDE SEQUENCE [LARGE SCALE GENOMIC DNA]</scope>
    <source>
        <strain evidence="1 2">AB043B</strain>
    </source>
</reference>
<gene>
    <name evidence="1" type="ORF">HMI49_25565</name>
</gene>
<dbReference type="EMBL" id="JABFJV010000170">
    <property type="protein sequence ID" value="NOK36581.1"/>
    <property type="molecule type" value="Genomic_DNA"/>
</dbReference>
<evidence type="ECO:0000313" key="1">
    <source>
        <dbReference type="EMBL" id="NOK36581.1"/>
    </source>
</evidence>
<protein>
    <submittedName>
        <fullName evidence="1">Uncharacterized protein</fullName>
    </submittedName>
</protein>
<dbReference type="AlphaFoldDB" id="A0A7Y4KMH3"/>
<keyword evidence="2" id="KW-1185">Reference proteome</keyword>
<evidence type="ECO:0000313" key="2">
    <source>
        <dbReference type="Proteomes" id="UP000563426"/>
    </source>
</evidence>
<proteinExistence type="predicted"/>